<protein>
    <submittedName>
        <fullName evidence="1">Uncharacterized protein</fullName>
    </submittedName>
</protein>
<sequence length="136" mass="16080">MNTIRSIHYHCEECDHAFRSISLEVYTCPSCGGSADHYLLDNRQIAQLFEVRSVENMTDDEILTQLKSYSWFSYNKEIIQACWVILEVLKEDEYYTALHQWMGEHYDLAPTFAEEVGREIETMEHQHELPPHCWSC</sequence>
<organism evidence="1">
    <name type="scientific">viral metagenome</name>
    <dbReference type="NCBI Taxonomy" id="1070528"/>
    <lineage>
        <taxon>unclassified sequences</taxon>
        <taxon>metagenomes</taxon>
        <taxon>organismal metagenomes</taxon>
    </lineage>
</organism>
<dbReference type="EMBL" id="MN740970">
    <property type="protein sequence ID" value="QHU20668.1"/>
    <property type="molecule type" value="Genomic_DNA"/>
</dbReference>
<reference evidence="1" key="1">
    <citation type="journal article" date="2020" name="Nature">
        <title>Giant virus diversity and host interactions through global metagenomics.</title>
        <authorList>
            <person name="Schulz F."/>
            <person name="Roux S."/>
            <person name="Paez-Espino D."/>
            <person name="Jungbluth S."/>
            <person name="Walsh D.A."/>
            <person name="Denef V.J."/>
            <person name="McMahon K.D."/>
            <person name="Konstantinidis K.T."/>
            <person name="Eloe-Fadrosh E.A."/>
            <person name="Kyrpides N.C."/>
            <person name="Woyke T."/>
        </authorList>
    </citation>
    <scope>NUCLEOTIDE SEQUENCE</scope>
    <source>
        <strain evidence="1">GVMAG-S-3300013093-109</strain>
    </source>
</reference>
<dbReference type="AlphaFoldDB" id="A0A6C0KWF8"/>
<evidence type="ECO:0000313" key="1">
    <source>
        <dbReference type="EMBL" id="QHU20668.1"/>
    </source>
</evidence>
<proteinExistence type="predicted"/>
<name>A0A6C0KWF8_9ZZZZ</name>
<accession>A0A6C0KWF8</accession>